<dbReference type="AlphaFoldDB" id="A0A4Z2J4V3"/>
<protein>
    <submittedName>
        <fullName evidence="1">Uncharacterized protein</fullName>
    </submittedName>
</protein>
<organism evidence="1 2">
    <name type="scientific">Liparis tanakae</name>
    <name type="common">Tanaka's snailfish</name>
    <dbReference type="NCBI Taxonomy" id="230148"/>
    <lineage>
        <taxon>Eukaryota</taxon>
        <taxon>Metazoa</taxon>
        <taxon>Chordata</taxon>
        <taxon>Craniata</taxon>
        <taxon>Vertebrata</taxon>
        <taxon>Euteleostomi</taxon>
        <taxon>Actinopterygii</taxon>
        <taxon>Neopterygii</taxon>
        <taxon>Teleostei</taxon>
        <taxon>Neoteleostei</taxon>
        <taxon>Acanthomorphata</taxon>
        <taxon>Eupercaria</taxon>
        <taxon>Perciformes</taxon>
        <taxon>Cottioidei</taxon>
        <taxon>Cottales</taxon>
        <taxon>Liparidae</taxon>
        <taxon>Liparis</taxon>
    </lineage>
</organism>
<gene>
    <name evidence="1" type="ORF">EYF80_004969</name>
</gene>
<proteinExistence type="predicted"/>
<sequence>MRDIIGLRPSVCVGRAQIFSGRGSGTTTRTEAAAAPAAQHHLIPLSGSSVSVLSAPPSPGWCGLEVRQQRPVGCQSVSFHWLRRDSAKDAQQPDVIRGADVLRFMTLAHIRCCFPLTELASKLGFVRDVIYVLQEKHQQPH</sequence>
<dbReference type="EMBL" id="SRLO01000024">
    <property type="protein sequence ID" value="TNN84924.1"/>
    <property type="molecule type" value="Genomic_DNA"/>
</dbReference>
<evidence type="ECO:0000313" key="2">
    <source>
        <dbReference type="Proteomes" id="UP000314294"/>
    </source>
</evidence>
<keyword evidence="2" id="KW-1185">Reference proteome</keyword>
<dbReference type="Proteomes" id="UP000314294">
    <property type="component" value="Unassembled WGS sequence"/>
</dbReference>
<comment type="caution">
    <text evidence="1">The sequence shown here is derived from an EMBL/GenBank/DDBJ whole genome shotgun (WGS) entry which is preliminary data.</text>
</comment>
<reference evidence="1 2" key="1">
    <citation type="submission" date="2019-03" db="EMBL/GenBank/DDBJ databases">
        <title>First draft genome of Liparis tanakae, snailfish: a comprehensive survey of snailfish specific genes.</title>
        <authorList>
            <person name="Kim W."/>
            <person name="Song I."/>
            <person name="Jeong J.-H."/>
            <person name="Kim D."/>
            <person name="Kim S."/>
            <person name="Ryu S."/>
            <person name="Song J.Y."/>
            <person name="Lee S.K."/>
        </authorList>
    </citation>
    <scope>NUCLEOTIDE SEQUENCE [LARGE SCALE GENOMIC DNA]</scope>
    <source>
        <tissue evidence="1">Muscle</tissue>
    </source>
</reference>
<name>A0A4Z2J4V3_9TELE</name>
<evidence type="ECO:0000313" key="1">
    <source>
        <dbReference type="EMBL" id="TNN84924.1"/>
    </source>
</evidence>
<accession>A0A4Z2J4V3</accession>